<accession>A0ABZ2EVJ2</accession>
<dbReference type="EMBL" id="CP117523">
    <property type="protein sequence ID" value="WWD83926.1"/>
    <property type="molecule type" value="Genomic_DNA"/>
</dbReference>
<organism evidence="1 2">
    <name type="scientific">Terrisporobacter glycolicus ATCC 14880 = DSM 1288</name>
    <dbReference type="NCBI Taxonomy" id="1121315"/>
    <lineage>
        <taxon>Bacteria</taxon>
        <taxon>Bacillati</taxon>
        <taxon>Bacillota</taxon>
        <taxon>Clostridia</taxon>
        <taxon>Peptostreptococcales</taxon>
        <taxon>Peptostreptococcaceae</taxon>
        <taxon>Terrisporobacter</taxon>
    </lineage>
</organism>
<keyword evidence="2" id="KW-1185">Reference proteome</keyword>
<name>A0ABZ2EVJ2_9FIRM</name>
<sequence length="41" mass="4789">MNKAFYQHCNNEVSYHVIKGTIKDYKVDILQNMGVSNICRI</sequence>
<evidence type="ECO:0000313" key="2">
    <source>
        <dbReference type="Proteomes" id="UP001348492"/>
    </source>
</evidence>
<reference evidence="1 2" key="1">
    <citation type="journal article" date="2023" name="PLoS ONE">
        <title>Genome-based metabolic and phylogenomic analysis of three Terrisporobacter species.</title>
        <authorList>
            <person name="Boer T."/>
            <person name="Bengelsdorf F.R."/>
            <person name="Bomeke M."/>
            <person name="Daniel R."/>
            <person name="Poehlein A."/>
        </authorList>
    </citation>
    <scope>NUCLEOTIDE SEQUENCE [LARGE SCALE GENOMIC DNA]</scope>
    <source>
        <strain evidence="1 2">DSM 1288</strain>
    </source>
</reference>
<protein>
    <submittedName>
        <fullName evidence="1">Uncharacterized protein</fullName>
    </submittedName>
</protein>
<gene>
    <name evidence="1" type="ORF">TEGL_23460</name>
</gene>
<evidence type="ECO:0000313" key="1">
    <source>
        <dbReference type="EMBL" id="WWD83926.1"/>
    </source>
</evidence>
<dbReference type="RefSeq" id="WP_278244889.1">
    <property type="nucleotide sequence ID" value="NZ_CP117523.1"/>
</dbReference>
<dbReference type="Proteomes" id="UP001348492">
    <property type="component" value="Chromosome"/>
</dbReference>
<proteinExistence type="predicted"/>